<evidence type="ECO:0000313" key="3">
    <source>
        <dbReference type="Proteomes" id="UP000046395"/>
    </source>
</evidence>
<reference evidence="4" key="1">
    <citation type="submission" date="2019-12" db="UniProtKB">
        <authorList>
            <consortium name="WormBaseParasite"/>
        </authorList>
    </citation>
    <scope>IDENTIFICATION</scope>
</reference>
<dbReference type="STRING" id="70415.A0A5S6Q7P9"/>
<feature type="region of interest" description="Disordered" evidence="1">
    <location>
        <begin position="1"/>
        <end position="65"/>
    </location>
</feature>
<protein>
    <submittedName>
        <fullName evidence="4">ASXH domain-containing protein</fullName>
    </submittedName>
</protein>
<dbReference type="AlphaFoldDB" id="A0A5S6Q7P9"/>
<sequence length="270" mass="30100">MLALHVSRSLALKVPSRPSAGRRTAGSAKSNTSGKPRSLKKMATNSQMDLSAPGPSEKSGKGRANRKEMALTALLLAFVRNRPVKSLITAENFARFPVEWQKELISLLPKVDQIDPTLKSNMAALKNEYFSYACVRFNDQLKNAKLPHHLKQATRAFIAECTVAQSVSKKARSKQKCRLVSEKRGKGAKACSKADSSTHRSQNRRKNPVGFLSQYDEATNTGIKQCFVELRPLPRMLINLVDKKLAIVVDGEKVQWRTWKDPTGRWLTAQ</sequence>
<feature type="region of interest" description="Disordered" evidence="1">
    <location>
        <begin position="188"/>
        <end position="209"/>
    </location>
</feature>
<evidence type="ECO:0000256" key="1">
    <source>
        <dbReference type="SAM" id="MobiDB-lite"/>
    </source>
</evidence>
<dbReference type="Proteomes" id="UP000046395">
    <property type="component" value="Unassembled WGS sequence"/>
</dbReference>
<evidence type="ECO:0000259" key="2">
    <source>
        <dbReference type="Pfam" id="PF13919"/>
    </source>
</evidence>
<accession>A0A5S6Q7P9</accession>
<organism evidence="3 4">
    <name type="scientific">Trichuris muris</name>
    <name type="common">Mouse whipworm</name>
    <dbReference type="NCBI Taxonomy" id="70415"/>
    <lineage>
        <taxon>Eukaryota</taxon>
        <taxon>Metazoa</taxon>
        <taxon>Ecdysozoa</taxon>
        <taxon>Nematoda</taxon>
        <taxon>Enoplea</taxon>
        <taxon>Dorylaimia</taxon>
        <taxon>Trichinellida</taxon>
        <taxon>Trichuridae</taxon>
        <taxon>Trichuris</taxon>
    </lineage>
</organism>
<feature type="domain" description="ASX DEUBAD" evidence="2">
    <location>
        <begin position="83"/>
        <end position="156"/>
    </location>
</feature>
<dbReference type="Pfam" id="PF13919">
    <property type="entry name" value="ASXH"/>
    <property type="match status" value="1"/>
</dbReference>
<name>A0A5S6Q7P9_TRIMR</name>
<evidence type="ECO:0000313" key="4">
    <source>
        <dbReference type="WBParaSite" id="TMUE_1000003239.1"/>
    </source>
</evidence>
<dbReference type="InterPro" id="IPR028020">
    <property type="entry name" value="ASX_DEUBAD_dom"/>
</dbReference>
<proteinExistence type="predicted"/>
<dbReference type="WBParaSite" id="TMUE_1000003239.1">
    <property type="protein sequence ID" value="TMUE_1000003239.1"/>
    <property type="gene ID" value="WBGene00292645"/>
</dbReference>
<keyword evidence="3" id="KW-1185">Reference proteome</keyword>